<feature type="region of interest" description="Disordered" evidence="4">
    <location>
        <begin position="148"/>
        <end position="179"/>
    </location>
</feature>
<evidence type="ECO:0000256" key="1">
    <source>
        <dbReference type="ARBA" id="ARBA00023239"/>
    </source>
</evidence>
<dbReference type="EMBL" id="QRZI01000004">
    <property type="protein sequence ID" value="RGV64589.1"/>
    <property type="molecule type" value="Genomic_DNA"/>
</dbReference>
<protein>
    <submittedName>
        <fullName evidence="6">Gamma-glutamylcyclotransferase</fullName>
    </submittedName>
</protein>
<name>A0A395XA20_9FIRM</name>
<dbReference type="SUPFAM" id="SSF110857">
    <property type="entry name" value="Gamma-glutamyl cyclotransferase-like"/>
    <property type="match status" value="1"/>
</dbReference>
<evidence type="ECO:0000256" key="4">
    <source>
        <dbReference type="SAM" id="MobiDB-lite"/>
    </source>
</evidence>
<feature type="compositionally biased region" description="Basic residues" evidence="4">
    <location>
        <begin position="168"/>
        <end position="179"/>
    </location>
</feature>
<evidence type="ECO:0000256" key="3">
    <source>
        <dbReference type="PIRSR" id="PIRSR617939-2"/>
    </source>
</evidence>
<evidence type="ECO:0000313" key="7">
    <source>
        <dbReference type="Proteomes" id="UP000265828"/>
    </source>
</evidence>
<dbReference type="Gene3D" id="3.10.490.10">
    <property type="entry name" value="Gamma-glutamyl cyclotransferase-like"/>
    <property type="match status" value="1"/>
</dbReference>
<sequence>MWHPEERRKKGADRLKQLYFAYGSNMDLDQMAYRCPKAEVVEIVRLEGYRLTFAAAGSGLATIFPEEGSHVDGVLWSLTGDCEKSLDLYEGYPDFYDKQEITVKNKDGREIKAIVYIMTKDYMQNFNPPGRSYLTGILKGCRQNQIPTEPILKAARKPPVPGKTQKSQPKKQRKAGQER</sequence>
<dbReference type="PANTHER" id="PTHR12935:SF0">
    <property type="entry name" value="GAMMA-GLUTAMYLCYCLOTRANSFERASE"/>
    <property type="match status" value="1"/>
</dbReference>
<evidence type="ECO:0000256" key="2">
    <source>
        <dbReference type="PIRSR" id="PIRSR617939-1"/>
    </source>
</evidence>
<accession>A0A395XA20</accession>
<organism evidence="6 7">
    <name type="scientific">Blautia obeum</name>
    <dbReference type="NCBI Taxonomy" id="40520"/>
    <lineage>
        <taxon>Bacteria</taxon>
        <taxon>Bacillati</taxon>
        <taxon>Bacillota</taxon>
        <taxon>Clostridia</taxon>
        <taxon>Lachnospirales</taxon>
        <taxon>Lachnospiraceae</taxon>
        <taxon>Blautia</taxon>
    </lineage>
</organism>
<keyword evidence="1" id="KW-0456">Lyase</keyword>
<proteinExistence type="predicted"/>
<dbReference type="InterPro" id="IPR017939">
    <property type="entry name" value="G-Glutamylcylcotransferase"/>
</dbReference>
<feature type="binding site" evidence="3">
    <location>
        <begin position="19"/>
        <end position="24"/>
    </location>
    <ligand>
        <name>substrate</name>
    </ligand>
</feature>
<feature type="domain" description="Gamma-glutamylcyclotransferase AIG2-like" evidence="5">
    <location>
        <begin position="19"/>
        <end position="120"/>
    </location>
</feature>
<evidence type="ECO:0000313" key="6">
    <source>
        <dbReference type="EMBL" id="RGV64589.1"/>
    </source>
</evidence>
<comment type="caution">
    <text evidence="6">The sequence shown here is derived from an EMBL/GenBank/DDBJ whole genome shotgun (WGS) entry which is preliminary data.</text>
</comment>
<keyword evidence="6" id="KW-0808">Transferase</keyword>
<evidence type="ECO:0000259" key="5">
    <source>
        <dbReference type="Pfam" id="PF06094"/>
    </source>
</evidence>
<dbReference type="AlphaFoldDB" id="A0A395XA20"/>
<dbReference type="InterPro" id="IPR013024">
    <property type="entry name" value="GGCT-like"/>
</dbReference>
<dbReference type="PANTHER" id="PTHR12935">
    <property type="entry name" value="GAMMA-GLUTAMYLCYCLOTRANSFERASE"/>
    <property type="match status" value="1"/>
</dbReference>
<feature type="active site" description="Proton acceptor" evidence="2">
    <location>
        <position position="90"/>
    </location>
</feature>
<dbReference type="InterPro" id="IPR009288">
    <property type="entry name" value="AIG2-like_dom"/>
</dbReference>
<dbReference type="Proteomes" id="UP000265828">
    <property type="component" value="Unassembled WGS sequence"/>
</dbReference>
<dbReference type="InterPro" id="IPR036568">
    <property type="entry name" value="GGCT-like_sf"/>
</dbReference>
<reference evidence="6 7" key="1">
    <citation type="submission" date="2018-08" db="EMBL/GenBank/DDBJ databases">
        <title>A genome reference for cultivated species of the human gut microbiota.</title>
        <authorList>
            <person name="Zou Y."/>
            <person name="Xue W."/>
            <person name="Luo G."/>
        </authorList>
    </citation>
    <scope>NUCLEOTIDE SEQUENCE [LARGE SCALE GENOMIC DNA]</scope>
    <source>
        <strain evidence="6 7">AF14-23</strain>
    </source>
</reference>
<dbReference type="CDD" id="cd06661">
    <property type="entry name" value="GGCT_like"/>
    <property type="match status" value="1"/>
</dbReference>
<dbReference type="Pfam" id="PF06094">
    <property type="entry name" value="GGACT"/>
    <property type="match status" value="1"/>
</dbReference>
<feature type="binding site" evidence="3">
    <location>
        <position position="133"/>
    </location>
    <ligand>
        <name>substrate</name>
    </ligand>
</feature>
<dbReference type="GO" id="GO:0003839">
    <property type="term" value="F:gamma-glutamylcyclotransferase activity"/>
    <property type="evidence" value="ECO:0007669"/>
    <property type="project" value="InterPro"/>
</dbReference>
<gene>
    <name evidence="6" type="ORF">DWW07_06985</name>
</gene>
<dbReference type="GO" id="GO:0016740">
    <property type="term" value="F:transferase activity"/>
    <property type="evidence" value="ECO:0007669"/>
    <property type="project" value="UniProtKB-KW"/>
</dbReference>